<comment type="caution">
    <text evidence="1">The sequence shown here is derived from an EMBL/GenBank/DDBJ whole genome shotgun (WGS) entry which is preliminary data.</text>
</comment>
<organism evidence="1 2">
    <name type="scientific">Rubus argutus</name>
    <name type="common">Southern blackberry</name>
    <dbReference type="NCBI Taxonomy" id="59490"/>
    <lineage>
        <taxon>Eukaryota</taxon>
        <taxon>Viridiplantae</taxon>
        <taxon>Streptophyta</taxon>
        <taxon>Embryophyta</taxon>
        <taxon>Tracheophyta</taxon>
        <taxon>Spermatophyta</taxon>
        <taxon>Magnoliopsida</taxon>
        <taxon>eudicotyledons</taxon>
        <taxon>Gunneridae</taxon>
        <taxon>Pentapetalae</taxon>
        <taxon>rosids</taxon>
        <taxon>fabids</taxon>
        <taxon>Rosales</taxon>
        <taxon>Rosaceae</taxon>
        <taxon>Rosoideae</taxon>
        <taxon>Rosoideae incertae sedis</taxon>
        <taxon>Rubus</taxon>
    </lineage>
</organism>
<protein>
    <submittedName>
        <fullName evidence="1">Uncharacterized protein</fullName>
    </submittedName>
</protein>
<reference evidence="1 2" key="1">
    <citation type="journal article" date="2023" name="G3 (Bethesda)">
        <title>A chromosome-length genome assembly and annotation of blackberry (Rubus argutus, cv. 'Hillquist').</title>
        <authorList>
            <person name="Bruna T."/>
            <person name="Aryal R."/>
            <person name="Dudchenko O."/>
            <person name="Sargent D.J."/>
            <person name="Mead D."/>
            <person name="Buti M."/>
            <person name="Cavallini A."/>
            <person name="Hytonen T."/>
            <person name="Andres J."/>
            <person name="Pham M."/>
            <person name="Weisz D."/>
            <person name="Mascagni F."/>
            <person name="Usai G."/>
            <person name="Natali L."/>
            <person name="Bassil N."/>
            <person name="Fernandez G.E."/>
            <person name="Lomsadze A."/>
            <person name="Armour M."/>
            <person name="Olukolu B."/>
            <person name="Poorten T."/>
            <person name="Britton C."/>
            <person name="Davik J."/>
            <person name="Ashrafi H."/>
            <person name="Aiden E.L."/>
            <person name="Borodovsky M."/>
            <person name="Worthington M."/>
        </authorList>
    </citation>
    <scope>NUCLEOTIDE SEQUENCE [LARGE SCALE GENOMIC DNA]</scope>
    <source>
        <strain evidence="1">PI 553951</strain>
    </source>
</reference>
<name>A0AAW1Y704_RUBAR</name>
<gene>
    <name evidence="1" type="ORF">M0R45_009094</name>
</gene>
<dbReference type="Proteomes" id="UP001457282">
    <property type="component" value="Unassembled WGS sequence"/>
</dbReference>
<keyword evidence="2" id="KW-1185">Reference proteome</keyword>
<accession>A0AAW1Y704</accession>
<evidence type="ECO:0000313" key="1">
    <source>
        <dbReference type="EMBL" id="KAK9943487.1"/>
    </source>
</evidence>
<dbReference type="EMBL" id="JBEDUW010000002">
    <property type="protein sequence ID" value="KAK9943487.1"/>
    <property type="molecule type" value="Genomic_DNA"/>
</dbReference>
<evidence type="ECO:0000313" key="2">
    <source>
        <dbReference type="Proteomes" id="UP001457282"/>
    </source>
</evidence>
<sequence>MRLTAEQASTAVLGSTMKMPWLIELWTEEVRAAGCLQERGEAVRLFGGSVVIMIHGLRSLFEEENCEAR</sequence>
<dbReference type="AlphaFoldDB" id="A0AAW1Y704"/>
<proteinExistence type="predicted"/>